<feature type="domain" description="DUF1592" evidence="6">
    <location>
        <begin position="640"/>
        <end position="763"/>
    </location>
</feature>
<dbReference type="Proteomes" id="UP000004947">
    <property type="component" value="Unassembled WGS sequence"/>
</dbReference>
<dbReference type="InterPro" id="IPR013043">
    <property type="entry name" value="DUF1595"/>
</dbReference>
<evidence type="ECO:0000259" key="8">
    <source>
        <dbReference type="Pfam" id="PF07637"/>
    </source>
</evidence>
<keyword evidence="2" id="KW-0472">Membrane</keyword>
<dbReference type="Pfam" id="PF07626">
    <property type="entry name" value="PSD3"/>
    <property type="match status" value="1"/>
</dbReference>
<protein>
    <recommendedName>
        <fullName evidence="11">Cytochrome c domain-containing protein</fullName>
    </recommendedName>
</protein>
<feature type="domain" description="Cytochrome C Planctomycete-type" evidence="7">
    <location>
        <begin position="217"/>
        <end position="264"/>
    </location>
</feature>
<dbReference type="STRING" id="313628.LNTAR_22454"/>
<feature type="domain" description="DUF1585" evidence="3">
    <location>
        <begin position="920"/>
        <end position="993"/>
    </location>
</feature>
<gene>
    <name evidence="9" type="ORF">LNTAR_22454</name>
</gene>
<feature type="domain" description="DUF1588" evidence="5">
    <location>
        <begin position="789"/>
        <end position="886"/>
    </location>
</feature>
<comment type="caution">
    <text evidence="9">The sequence shown here is derived from an EMBL/GenBank/DDBJ whole genome shotgun (WGS) entry which is preliminary data.</text>
</comment>
<dbReference type="AlphaFoldDB" id="A6DG82"/>
<accession>A6DG82</accession>
<dbReference type="Pfam" id="PF07637">
    <property type="entry name" value="PSD5"/>
    <property type="match status" value="1"/>
</dbReference>
<feature type="domain" description="DUF1587" evidence="4">
    <location>
        <begin position="301"/>
        <end position="360"/>
    </location>
</feature>
<evidence type="ECO:0000259" key="5">
    <source>
        <dbReference type="Pfam" id="PF07627"/>
    </source>
</evidence>
<dbReference type="InterPro" id="IPR013042">
    <property type="entry name" value="DUF1592"/>
</dbReference>
<evidence type="ECO:0000259" key="7">
    <source>
        <dbReference type="Pfam" id="PF07635"/>
    </source>
</evidence>
<proteinExistence type="predicted"/>
<evidence type="ECO:0008006" key="11">
    <source>
        <dbReference type="Google" id="ProtNLM"/>
    </source>
</evidence>
<dbReference type="Pfam" id="PF07631">
    <property type="entry name" value="PSD4"/>
    <property type="match status" value="1"/>
</dbReference>
<keyword evidence="10" id="KW-1185">Reference proteome</keyword>
<dbReference type="EMBL" id="ABCK01000002">
    <property type="protein sequence ID" value="EDM29199.1"/>
    <property type="molecule type" value="Genomic_DNA"/>
</dbReference>
<evidence type="ECO:0000313" key="9">
    <source>
        <dbReference type="EMBL" id="EDM29199.1"/>
    </source>
</evidence>
<feature type="transmembrane region" description="Helical" evidence="2">
    <location>
        <begin position="142"/>
        <end position="160"/>
    </location>
</feature>
<reference evidence="9 10" key="1">
    <citation type="journal article" date="2010" name="J. Bacteriol.">
        <title>Genome sequence of Lentisphaera araneosa HTCC2155T, the type species of the order Lentisphaerales in the phylum Lentisphaerae.</title>
        <authorList>
            <person name="Thrash J.C."/>
            <person name="Cho J.C."/>
            <person name="Vergin K.L."/>
            <person name="Morris R.M."/>
            <person name="Giovannoni S.J."/>
        </authorList>
    </citation>
    <scope>NUCLEOTIDE SEQUENCE [LARGE SCALE GENOMIC DNA]</scope>
    <source>
        <strain evidence="9 10">HTCC2155</strain>
    </source>
</reference>
<keyword evidence="2" id="KW-0812">Transmembrane</keyword>
<dbReference type="InterPro" id="IPR013039">
    <property type="entry name" value="DUF1588"/>
</dbReference>
<dbReference type="Pfam" id="PF07627">
    <property type="entry name" value="PSCyt3"/>
    <property type="match status" value="1"/>
</dbReference>
<evidence type="ECO:0000256" key="2">
    <source>
        <dbReference type="SAM" id="Phobius"/>
    </source>
</evidence>
<evidence type="ECO:0000256" key="1">
    <source>
        <dbReference type="SAM" id="MobiDB-lite"/>
    </source>
</evidence>
<keyword evidence="2" id="KW-1133">Transmembrane helix</keyword>
<dbReference type="InterPro" id="IPR011429">
    <property type="entry name" value="Cyt_c_Planctomycete-type"/>
</dbReference>
<feature type="compositionally biased region" description="Basic residues" evidence="1">
    <location>
        <begin position="105"/>
        <end position="136"/>
    </location>
</feature>
<evidence type="ECO:0000313" key="10">
    <source>
        <dbReference type="Proteomes" id="UP000004947"/>
    </source>
</evidence>
<evidence type="ECO:0000259" key="6">
    <source>
        <dbReference type="Pfam" id="PF07631"/>
    </source>
</evidence>
<feature type="domain" description="DUF1595" evidence="8">
    <location>
        <begin position="571"/>
        <end position="631"/>
    </location>
</feature>
<organism evidence="9 10">
    <name type="scientific">Lentisphaera araneosa HTCC2155</name>
    <dbReference type="NCBI Taxonomy" id="313628"/>
    <lineage>
        <taxon>Bacteria</taxon>
        <taxon>Pseudomonadati</taxon>
        <taxon>Lentisphaerota</taxon>
        <taxon>Lentisphaeria</taxon>
        <taxon>Lentisphaerales</taxon>
        <taxon>Lentisphaeraceae</taxon>
        <taxon>Lentisphaera</taxon>
    </lineage>
</organism>
<dbReference type="Pfam" id="PF07624">
    <property type="entry name" value="PSD2"/>
    <property type="match status" value="1"/>
</dbReference>
<dbReference type="eggNOG" id="COG1020">
    <property type="taxonomic scope" value="Bacteria"/>
</dbReference>
<dbReference type="RefSeq" id="WP_007276929.1">
    <property type="nucleotide sequence ID" value="NZ_ABCK01000002.1"/>
</dbReference>
<dbReference type="InterPro" id="IPR011478">
    <property type="entry name" value="DUF1585"/>
</dbReference>
<sequence>MIKFHCQSCQQKLSAPEEFSGTDVQCPSCHYLNTIPEVVETCETITFKFLCHSCDQKLSIDTELIGTYINCPACSSTISVPDNNSFEEDLNNTRVDAEHSTKSPRPSRHKTIRAQKLKKQTKSSSRKAKHTRIKAKKKSSKAPVISILFILITIGVIIGFQNLSNEEKQVSVANGSHSSLDKEITASQKTTHGLRSQDIRALEKKVQGLKPFLTKYCFECHNEEKEKGGIRLDNIDYKFNDSASVHMWQDVLDVLNIEEMPPEDKAQPSADELTDFIGDIAQNIKLAHKRLAATGGKISMRYLTKREYLSSVTDLFGVDIPEDFLPDEVSPEFDTIGSDQYFSLKQYEQFYKAGRKVVETNIIDITAPFDSNTIRYDPEILPAKKAKEYYLRMKAVKKLIEANAPLSEITKVDPHIADQGQLEIFKRRYNGKLAKAIKKYNQTNIPGVAENVIYKKTLRPNSLYKVTVTALSFSEKKKGKKEKTAVAYINHERTTLNFDSKSGTMTSSEASFKTGLFDSNVLIRIKGHEDDIYDYLSLTGPFKLKEKKMTFFKSLVSPITKKSNASESEIAELLTKFAERAFRYQGVDKDYITALLKLYRLERENGKDIGNSLIEPLTAILTAPAFLYIKEKNDGKRNKLTQSEFAIRMAYFLWRAPPDKELYELAESNKLFAQGVLRNQFERMLSSNKADHFLVDFINQWSDIERFDEIDIPGDLGKGGFPYSARREIGEFFKVLVRENLPVDNMIASDFVVADHRLSGHYGFKKKSFKGFKKFKLPDLNSESSVGPRGGMLTQFAFLIMGTNDSRTSPTIRGTLIREKFLFDEPPPPPPNVPAIEPPKGAKLTVRQLVDRHMSIPQCASCHKKIDPIGLGLENFDYLGQWRTEELIKAEPVNNTRKGKAKTKTTPPETVPVLANGHLDGESFKDFKGLQRVLLKHKDKLAMSIFESMMSYGIGRKIEFVDDAEIQEILSKMKKKNYPLKEMVFEILSSQMFATK</sequence>
<evidence type="ECO:0000259" key="3">
    <source>
        <dbReference type="Pfam" id="PF07624"/>
    </source>
</evidence>
<feature type="region of interest" description="Disordered" evidence="1">
    <location>
        <begin position="92"/>
        <end position="136"/>
    </location>
</feature>
<name>A6DG82_9BACT</name>
<dbReference type="Pfam" id="PF07635">
    <property type="entry name" value="PSCyt1"/>
    <property type="match status" value="1"/>
</dbReference>
<dbReference type="InterPro" id="IPR013036">
    <property type="entry name" value="DUF1587"/>
</dbReference>
<evidence type="ECO:0000259" key="4">
    <source>
        <dbReference type="Pfam" id="PF07626"/>
    </source>
</evidence>